<reference evidence="1" key="1">
    <citation type="submission" date="2023-10" db="EMBL/GenBank/DDBJ databases">
        <title>Genome assemblies of two species of porcelain crab, Petrolisthes cinctipes and Petrolisthes manimaculis (Anomura: Porcellanidae).</title>
        <authorList>
            <person name="Angst P."/>
        </authorList>
    </citation>
    <scope>NUCLEOTIDE SEQUENCE</scope>
    <source>
        <strain evidence="1">PB745_01</strain>
        <tissue evidence="1">Gill</tissue>
    </source>
</reference>
<name>A0AAE1ELP1_PETCI</name>
<dbReference type="Proteomes" id="UP001286313">
    <property type="component" value="Unassembled WGS sequence"/>
</dbReference>
<dbReference type="AlphaFoldDB" id="A0AAE1ELP1"/>
<organism evidence="1 2">
    <name type="scientific">Petrolisthes cinctipes</name>
    <name type="common">Flat porcelain crab</name>
    <dbReference type="NCBI Taxonomy" id="88211"/>
    <lineage>
        <taxon>Eukaryota</taxon>
        <taxon>Metazoa</taxon>
        <taxon>Ecdysozoa</taxon>
        <taxon>Arthropoda</taxon>
        <taxon>Crustacea</taxon>
        <taxon>Multicrustacea</taxon>
        <taxon>Malacostraca</taxon>
        <taxon>Eumalacostraca</taxon>
        <taxon>Eucarida</taxon>
        <taxon>Decapoda</taxon>
        <taxon>Pleocyemata</taxon>
        <taxon>Anomura</taxon>
        <taxon>Galatheoidea</taxon>
        <taxon>Porcellanidae</taxon>
        <taxon>Petrolisthes</taxon>
    </lineage>
</organism>
<protein>
    <submittedName>
        <fullName evidence="1">Uncharacterized protein</fullName>
    </submittedName>
</protein>
<evidence type="ECO:0000313" key="2">
    <source>
        <dbReference type="Proteomes" id="UP001286313"/>
    </source>
</evidence>
<gene>
    <name evidence="1" type="ORF">Pcinc_038345</name>
</gene>
<sequence length="101" mass="11144">MPVRGNTRLHAFFPGDLELKQAEEARAGLARRGPLAGNPNDIQHVSTLQLVCRSALSQLARTECAFHPKEARASEALWEGQLGAMRHWGDQASNSTCHFDH</sequence>
<keyword evidence="2" id="KW-1185">Reference proteome</keyword>
<accession>A0AAE1ELP1</accession>
<comment type="caution">
    <text evidence="1">The sequence shown here is derived from an EMBL/GenBank/DDBJ whole genome shotgun (WGS) entry which is preliminary data.</text>
</comment>
<dbReference type="EMBL" id="JAWQEG010006292">
    <property type="protein sequence ID" value="KAK3855240.1"/>
    <property type="molecule type" value="Genomic_DNA"/>
</dbReference>
<proteinExistence type="predicted"/>
<evidence type="ECO:0000313" key="1">
    <source>
        <dbReference type="EMBL" id="KAK3855240.1"/>
    </source>
</evidence>